<dbReference type="InterPro" id="IPR026504">
    <property type="entry name" value="MNS1"/>
</dbReference>
<feature type="coiled-coil region" evidence="14">
    <location>
        <begin position="418"/>
        <end position="450"/>
    </location>
</feature>
<evidence type="ECO:0000256" key="11">
    <source>
        <dbReference type="ARBA" id="ARBA00023254"/>
    </source>
</evidence>
<organism evidence="16 17">
    <name type="scientific">Elysia crispata</name>
    <name type="common">lettuce slug</name>
    <dbReference type="NCBI Taxonomy" id="231223"/>
    <lineage>
        <taxon>Eukaryota</taxon>
        <taxon>Metazoa</taxon>
        <taxon>Spiralia</taxon>
        <taxon>Lophotrochozoa</taxon>
        <taxon>Mollusca</taxon>
        <taxon>Gastropoda</taxon>
        <taxon>Heterobranchia</taxon>
        <taxon>Euthyneura</taxon>
        <taxon>Panpulmonata</taxon>
        <taxon>Sacoglossa</taxon>
        <taxon>Placobranchoidea</taxon>
        <taxon>Plakobranchidae</taxon>
        <taxon>Elysia</taxon>
    </lineage>
</organism>
<keyword evidence="9" id="KW-0206">Cytoskeleton</keyword>
<keyword evidence="12" id="KW-0966">Cell projection</keyword>
<dbReference type="EMBL" id="JAWDGP010002732">
    <property type="protein sequence ID" value="KAK3780375.1"/>
    <property type="molecule type" value="Genomic_DNA"/>
</dbReference>
<dbReference type="PANTHER" id="PTHR19265:SF0">
    <property type="entry name" value="MEIOSIS-SPECIFIC NUCLEAR STRUCTURAL PROTEIN 1"/>
    <property type="match status" value="1"/>
</dbReference>
<keyword evidence="6" id="KW-0282">Flagellum</keyword>
<evidence type="ECO:0000259" key="15">
    <source>
        <dbReference type="Pfam" id="PF13868"/>
    </source>
</evidence>
<comment type="function">
    <text evidence="13">Microtubule inner protein (MIP) part of the dynein-decorated doublet microtubules (DMTs) in cilia axoneme, which is required for motile cilia beating. May play a role in the control of meiotic division and germ cell differentiation through regulation of pairing and recombination during meiosis. Required for sperm flagella assembly. May play a role in the assembly and function of the outer dynein arm-docking complex (ODA-DC). ODA-DC mediates outer dynein arms (ODA) binding onto the axonemal doublet microtubules.</text>
</comment>
<keyword evidence="10" id="KW-0539">Nucleus</keyword>
<feature type="coiled-coil region" evidence="14">
    <location>
        <begin position="81"/>
        <end position="242"/>
    </location>
</feature>
<sequence length="502" mass="61868">MAMARRTERQDKAMYHRQLEKNQAREEVLRDLQHEKKMAQYFDEAIKREESVSKRRLLRQQEVMKREMEMDEAITKGERNRIMKQQQLEQEENLARELERVKFEQLKDEKMRQQIRETSLELRELEAKLRAGYMNKERAAQMAEREAVKYDEMKRESEIARHMKEQNERAENAEHQRELERYKEMVRYQQELERQLEEQETKKQHAYQEFLKEKLMIDEIVRKIYEEDQRELERQMQKRQATQKYISEFKASREAWKIEEKKKMEEENAKILAFARKMQEREAYLMSQKKEKDQAMDKVQEQLAQDIARKEAERVEMERVRMELVLEEQEERERQREMSELERQIRQKIEMQSTHAQQMHYKALRMQAEKEEEDEFRKQMLAKFAEDDRIEQMNAQKRRMKQQEHARAVERLMEDRRAQFAREREAEVNQREEEARLEEFRKRVIEEERQKLLKAHATKLIGYLPRGVIRDEEDLAMLGPEFQEAYSQRQIDPYDETTWETK</sequence>
<evidence type="ECO:0000256" key="3">
    <source>
        <dbReference type="ARBA" id="ARBA00009158"/>
    </source>
</evidence>
<keyword evidence="7 14" id="KW-0175">Coiled coil</keyword>
<evidence type="ECO:0000256" key="2">
    <source>
        <dbReference type="ARBA" id="ARBA00004611"/>
    </source>
</evidence>
<reference evidence="16" key="1">
    <citation type="journal article" date="2023" name="G3 (Bethesda)">
        <title>A reference genome for the long-term kleptoplast-retaining sea slug Elysia crispata morphotype clarki.</title>
        <authorList>
            <person name="Eastman K.E."/>
            <person name="Pendleton A.L."/>
            <person name="Shaikh M.A."/>
            <person name="Suttiyut T."/>
            <person name="Ogas R."/>
            <person name="Tomko P."/>
            <person name="Gavelis G."/>
            <person name="Widhalm J.R."/>
            <person name="Wisecaver J.H."/>
        </authorList>
    </citation>
    <scope>NUCLEOTIDE SEQUENCE</scope>
    <source>
        <strain evidence="16">ECLA1</strain>
    </source>
</reference>
<evidence type="ECO:0000256" key="12">
    <source>
        <dbReference type="ARBA" id="ARBA00023273"/>
    </source>
</evidence>
<evidence type="ECO:0000256" key="14">
    <source>
        <dbReference type="SAM" id="Coils"/>
    </source>
</evidence>
<evidence type="ECO:0000313" key="16">
    <source>
        <dbReference type="EMBL" id="KAK3780375.1"/>
    </source>
</evidence>
<dbReference type="PANTHER" id="PTHR19265">
    <property type="entry name" value="MEIOSIS-SPECIFIC NUCLEAR STRUCTURAL PROTEIN 1"/>
    <property type="match status" value="1"/>
</dbReference>
<dbReference type="GO" id="GO:0005634">
    <property type="term" value="C:nucleus"/>
    <property type="evidence" value="ECO:0007669"/>
    <property type="project" value="UniProtKB-SubCell"/>
</dbReference>
<evidence type="ECO:0000256" key="10">
    <source>
        <dbReference type="ARBA" id="ARBA00023242"/>
    </source>
</evidence>
<comment type="similarity">
    <text evidence="3">Belongs to the MNS1 family.</text>
</comment>
<evidence type="ECO:0000313" key="17">
    <source>
        <dbReference type="Proteomes" id="UP001283361"/>
    </source>
</evidence>
<dbReference type="GO" id="GO:0031514">
    <property type="term" value="C:motile cilium"/>
    <property type="evidence" value="ECO:0007669"/>
    <property type="project" value="TreeGrafter"/>
</dbReference>
<keyword evidence="8" id="KW-0969">Cilium</keyword>
<protein>
    <recommendedName>
        <fullName evidence="4">Meiosis-specific nuclear structural protein 1</fullName>
    </recommendedName>
</protein>
<evidence type="ECO:0000256" key="7">
    <source>
        <dbReference type="ARBA" id="ARBA00023054"/>
    </source>
</evidence>
<keyword evidence="17" id="KW-1185">Reference proteome</keyword>
<evidence type="ECO:0000256" key="13">
    <source>
        <dbReference type="ARBA" id="ARBA00046114"/>
    </source>
</evidence>
<evidence type="ECO:0000256" key="1">
    <source>
        <dbReference type="ARBA" id="ARBA00004123"/>
    </source>
</evidence>
<feature type="domain" description="Trichohyalin-plectin-homology" evidence="15">
    <location>
        <begin position="115"/>
        <end position="466"/>
    </location>
</feature>
<dbReference type="GO" id="GO:0051321">
    <property type="term" value="P:meiotic cell cycle"/>
    <property type="evidence" value="ECO:0007669"/>
    <property type="project" value="UniProtKB-KW"/>
</dbReference>
<evidence type="ECO:0000256" key="4">
    <source>
        <dbReference type="ARBA" id="ARBA00014813"/>
    </source>
</evidence>
<dbReference type="InterPro" id="IPR043597">
    <property type="entry name" value="TPH_dom"/>
</dbReference>
<evidence type="ECO:0000256" key="5">
    <source>
        <dbReference type="ARBA" id="ARBA00022490"/>
    </source>
</evidence>
<evidence type="ECO:0000256" key="8">
    <source>
        <dbReference type="ARBA" id="ARBA00023069"/>
    </source>
</evidence>
<proteinExistence type="inferred from homology"/>
<dbReference type="GO" id="GO:0044782">
    <property type="term" value="P:cilium organization"/>
    <property type="evidence" value="ECO:0007669"/>
    <property type="project" value="TreeGrafter"/>
</dbReference>
<evidence type="ECO:0000256" key="6">
    <source>
        <dbReference type="ARBA" id="ARBA00022846"/>
    </source>
</evidence>
<gene>
    <name evidence="16" type="ORF">RRG08_061996</name>
</gene>
<dbReference type="AlphaFoldDB" id="A0AAE1DS70"/>
<dbReference type="Pfam" id="PF13868">
    <property type="entry name" value="TPH"/>
    <property type="match status" value="1"/>
</dbReference>
<comment type="subcellular location">
    <subcellularLocation>
        <location evidence="2">Cytoplasm</location>
        <location evidence="2">Cytoskeleton</location>
        <location evidence="2">Flagellum axoneme</location>
    </subcellularLocation>
    <subcellularLocation>
        <location evidence="1">Nucleus</location>
    </subcellularLocation>
</comment>
<feature type="coiled-coil region" evidence="14">
    <location>
        <begin position="285"/>
        <end position="351"/>
    </location>
</feature>
<comment type="caution">
    <text evidence="16">The sequence shown here is derived from an EMBL/GenBank/DDBJ whole genome shotgun (WGS) entry which is preliminary data.</text>
</comment>
<evidence type="ECO:0000256" key="9">
    <source>
        <dbReference type="ARBA" id="ARBA00023212"/>
    </source>
</evidence>
<accession>A0AAE1DS70</accession>
<dbReference type="Proteomes" id="UP001283361">
    <property type="component" value="Unassembled WGS sequence"/>
</dbReference>
<name>A0AAE1DS70_9GAST</name>
<keyword evidence="11" id="KW-0469">Meiosis</keyword>
<keyword evidence="5" id="KW-0963">Cytoplasm</keyword>